<evidence type="ECO:0000313" key="1">
    <source>
        <dbReference type="EMBL" id="MDT0550306.1"/>
    </source>
</evidence>
<sequence>MVSVTCVKIALKLGGGGNRLSGQGGRESLADLVRQETAAQLSEQEKRAALREARLYFQRPENPGFLVSETAEAGPLVPVFTSLEGLARFAGACGWASTTVEDLVGLLPEGVRALVDPLGKRPFLLDAKILTAMGAGGAE</sequence>
<dbReference type="EMBL" id="JAVRFD010000054">
    <property type="protein sequence ID" value="MDT0550306.1"/>
    <property type="molecule type" value="Genomic_DNA"/>
</dbReference>
<protein>
    <submittedName>
        <fullName evidence="1">SseB family protein</fullName>
    </submittedName>
</protein>
<dbReference type="RefSeq" id="WP_311730889.1">
    <property type="nucleotide sequence ID" value="NZ_JAVRFD010000054.1"/>
</dbReference>
<name>A0ABU2XWP7_9ACTN</name>
<gene>
    <name evidence="1" type="ORF">RND15_47865</name>
</gene>
<accession>A0ABU2XWP7</accession>
<evidence type="ECO:0000313" key="2">
    <source>
        <dbReference type="Proteomes" id="UP001180754"/>
    </source>
</evidence>
<dbReference type="Proteomes" id="UP001180754">
    <property type="component" value="Unassembled WGS sequence"/>
</dbReference>
<organism evidence="1 2">
    <name type="scientific">Streptomyces lonegramiae</name>
    <dbReference type="NCBI Taxonomy" id="3075524"/>
    <lineage>
        <taxon>Bacteria</taxon>
        <taxon>Bacillati</taxon>
        <taxon>Actinomycetota</taxon>
        <taxon>Actinomycetes</taxon>
        <taxon>Kitasatosporales</taxon>
        <taxon>Streptomycetaceae</taxon>
        <taxon>Streptomyces</taxon>
    </lineage>
</organism>
<keyword evidence="2" id="KW-1185">Reference proteome</keyword>
<proteinExistence type="predicted"/>
<comment type="caution">
    <text evidence="1">The sequence shown here is derived from an EMBL/GenBank/DDBJ whole genome shotgun (WGS) entry which is preliminary data.</text>
</comment>
<reference evidence="1" key="1">
    <citation type="submission" date="2024-05" db="EMBL/GenBank/DDBJ databases">
        <title>30 novel species of actinomycetes from the DSMZ collection.</title>
        <authorList>
            <person name="Nouioui I."/>
        </authorList>
    </citation>
    <scope>NUCLEOTIDE SEQUENCE</scope>
    <source>
        <strain evidence="1">DSM 41529</strain>
    </source>
</reference>